<accession>A0A2S7MZM9</accession>
<dbReference type="SUPFAM" id="SSF56059">
    <property type="entry name" value="Glutathione synthetase ATP-binding domain-like"/>
    <property type="match status" value="1"/>
</dbReference>
<dbReference type="PROSITE" id="PS50975">
    <property type="entry name" value="ATP_GRASP"/>
    <property type="match status" value="1"/>
</dbReference>
<name>A0A2S7MZM9_9BACI</name>
<dbReference type="GO" id="GO:0046872">
    <property type="term" value="F:metal ion binding"/>
    <property type="evidence" value="ECO:0007669"/>
    <property type="project" value="InterPro"/>
</dbReference>
<dbReference type="Gene3D" id="3.30.470.20">
    <property type="entry name" value="ATP-grasp fold, B domain"/>
    <property type="match status" value="1"/>
</dbReference>
<dbReference type="EMBL" id="PKOZ01000005">
    <property type="protein sequence ID" value="PQD95292.1"/>
    <property type="molecule type" value="Genomic_DNA"/>
</dbReference>
<proteinExistence type="predicted"/>
<keyword evidence="1" id="KW-0067">ATP-binding</keyword>
<dbReference type="Gene3D" id="3.30.1490.20">
    <property type="entry name" value="ATP-grasp fold, A domain"/>
    <property type="match status" value="1"/>
</dbReference>
<organism evidence="3 4">
    <name type="scientific">Pradoshia eiseniae</name>
    <dbReference type="NCBI Taxonomy" id="2064768"/>
    <lineage>
        <taxon>Bacteria</taxon>
        <taxon>Bacillati</taxon>
        <taxon>Bacillota</taxon>
        <taxon>Bacilli</taxon>
        <taxon>Bacillales</taxon>
        <taxon>Bacillaceae</taxon>
        <taxon>Pradoshia</taxon>
    </lineage>
</organism>
<feature type="domain" description="ATP-grasp" evidence="2">
    <location>
        <begin position="119"/>
        <end position="310"/>
    </location>
</feature>
<reference evidence="3 4" key="1">
    <citation type="submission" date="2017-12" db="EMBL/GenBank/DDBJ databases">
        <title>Taxonomic description and draft genome of Pradoshia cofamensis Gen. nov., sp. nov., a thermotolerant bacillale isolated from anterior gut of earthworm Eisenia fetida.</title>
        <authorList>
            <person name="Saha T."/>
            <person name="Chakraborty R."/>
        </authorList>
    </citation>
    <scope>NUCLEOTIDE SEQUENCE [LARGE SCALE GENOMIC DNA]</scope>
    <source>
        <strain evidence="3 4">EAG3</strain>
    </source>
</reference>
<evidence type="ECO:0000313" key="4">
    <source>
        <dbReference type="Proteomes" id="UP000239663"/>
    </source>
</evidence>
<dbReference type="InterPro" id="IPR013815">
    <property type="entry name" value="ATP_grasp_subdomain_1"/>
</dbReference>
<evidence type="ECO:0000256" key="1">
    <source>
        <dbReference type="PROSITE-ProRule" id="PRU00409"/>
    </source>
</evidence>
<dbReference type="AlphaFoldDB" id="A0A2S7MZM9"/>
<evidence type="ECO:0000259" key="2">
    <source>
        <dbReference type="PROSITE" id="PS50975"/>
    </source>
</evidence>
<dbReference type="GO" id="GO:0005524">
    <property type="term" value="F:ATP binding"/>
    <property type="evidence" value="ECO:0007669"/>
    <property type="project" value="UniProtKB-UniRule"/>
</dbReference>
<dbReference type="InterPro" id="IPR011761">
    <property type="entry name" value="ATP-grasp"/>
</dbReference>
<evidence type="ECO:0000313" key="3">
    <source>
        <dbReference type="EMBL" id="PQD95292.1"/>
    </source>
</evidence>
<dbReference type="RefSeq" id="WP_104849551.1">
    <property type="nucleotide sequence ID" value="NZ_PKOZ01000005.1"/>
</dbReference>
<protein>
    <recommendedName>
        <fullName evidence="2">ATP-grasp domain-containing protein</fullName>
    </recommendedName>
</protein>
<keyword evidence="4" id="KW-1185">Reference proteome</keyword>
<keyword evidence="1" id="KW-0547">Nucleotide-binding</keyword>
<gene>
    <name evidence="3" type="ORF">CYL18_10990</name>
</gene>
<dbReference type="Proteomes" id="UP000239663">
    <property type="component" value="Unassembled WGS sequence"/>
</dbReference>
<comment type="caution">
    <text evidence="3">The sequence shown here is derived from an EMBL/GenBank/DDBJ whole genome shotgun (WGS) entry which is preliminary data.</text>
</comment>
<dbReference type="OrthoDB" id="5420347at2"/>
<sequence length="395" mass="45974">MPVSAIVLDLSPCGIGIIRSLASMGVHVHAYDCLEKYKKGRTRFATCKPCPDPLTHDEFLLQFLLKERQLFEEDPILLAGSDEFLLFMSKYRTRLAMHYRFLFPDSLFIDSIIDKRLLIKMMEEHHLPAPKTLVVNNPLRYRTILRDIPFPCVIKPVFGYEFRRHLNRKVIVIEDLNQLRKDLAHYSLFGELLIQEIVPGPDEAIYQVGALYDEGRQLRAAFMGRTLDQYPTKYGSCTLVESIVEEEVLKEGLRILELLKVTGIAAVELKRDCTDGKLKILDIKARSWLWHSLATRCRINLPYLYCLTLLNKPFEPALDQKEGIQWLHLIPHFLSAREKRQSKKLTWSRLVHTLFGPKEFALFKWNDPMPAIRIGISNLLTEWRTKKTMKKLNQK</sequence>